<protein>
    <submittedName>
        <fullName evidence="8">Glycosyl hydrolase family 43</fullName>
    </submittedName>
</protein>
<evidence type="ECO:0000256" key="6">
    <source>
        <dbReference type="RuleBase" id="RU361187"/>
    </source>
</evidence>
<organism evidence="8 9">
    <name type="scientific">Microcella alkaliphila</name>
    <dbReference type="NCBI Taxonomy" id="279828"/>
    <lineage>
        <taxon>Bacteria</taxon>
        <taxon>Bacillati</taxon>
        <taxon>Actinomycetota</taxon>
        <taxon>Actinomycetes</taxon>
        <taxon>Micrococcales</taxon>
        <taxon>Microbacteriaceae</taxon>
        <taxon>Microcella</taxon>
    </lineage>
</organism>
<dbReference type="RefSeq" id="WP_130279870.1">
    <property type="nucleotide sequence ID" value="NZ_SGXT01000001.1"/>
</dbReference>
<evidence type="ECO:0000256" key="3">
    <source>
        <dbReference type="ARBA" id="ARBA00023295"/>
    </source>
</evidence>
<dbReference type="GO" id="GO:0005975">
    <property type="term" value="P:carbohydrate metabolic process"/>
    <property type="evidence" value="ECO:0007669"/>
    <property type="project" value="InterPro"/>
</dbReference>
<dbReference type="Pfam" id="PF04616">
    <property type="entry name" value="Glyco_hydro_43"/>
    <property type="match status" value="1"/>
</dbReference>
<evidence type="ECO:0000256" key="2">
    <source>
        <dbReference type="ARBA" id="ARBA00022801"/>
    </source>
</evidence>
<dbReference type="PANTHER" id="PTHR42812:SF12">
    <property type="entry name" value="BETA-XYLOSIDASE-RELATED"/>
    <property type="match status" value="1"/>
</dbReference>
<evidence type="ECO:0000256" key="5">
    <source>
        <dbReference type="PIRSR" id="PIRSR606710-2"/>
    </source>
</evidence>
<dbReference type="InterPro" id="IPR051795">
    <property type="entry name" value="Glycosyl_Hydrlase_43"/>
</dbReference>
<name>A0A4V6MD15_9MICO</name>
<feature type="domain" description="Beta-xylosidase C-terminal Concanavalin A-like" evidence="7">
    <location>
        <begin position="336"/>
        <end position="492"/>
    </location>
</feature>
<dbReference type="InterPro" id="IPR041542">
    <property type="entry name" value="GH43_C2"/>
</dbReference>
<keyword evidence="9" id="KW-1185">Reference proteome</keyword>
<dbReference type="PANTHER" id="PTHR42812">
    <property type="entry name" value="BETA-XYLOSIDASE"/>
    <property type="match status" value="1"/>
</dbReference>
<dbReference type="CDD" id="cd18617">
    <property type="entry name" value="GH43_XynB-like"/>
    <property type="match status" value="1"/>
</dbReference>
<evidence type="ECO:0000313" key="8">
    <source>
        <dbReference type="EMBL" id="RZT66489.1"/>
    </source>
</evidence>
<dbReference type="GO" id="GO:0004553">
    <property type="term" value="F:hydrolase activity, hydrolyzing O-glycosyl compounds"/>
    <property type="evidence" value="ECO:0007669"/>
    <property type="project" value="InterPro"/>
</dbReference>
<dbReference type="InterPro" id="IPR006710">
    <property type="entry name" value="Glyco_hydro_43"/>
</dbReference>
<accession>A0A4V6MD15</accession>
<dbReference type="InterPro" id="IPR013320">
    <property type="entry name" value="ConA-like_dom_sf"/>
</dbReference>
<dbReference type="Proteomes" id="UP000292408">
    <property type="component" value="Unassembled WGS sequence"/>
</dbReference>
<dbReference type="Gene3D" id="2.60.120.200">
    <property type="match status" value="1"/>
</dbReference>
<evidence type="ECO:0000313" key="9">
    <source>
        <dbReference type="Proteomes" id="UP000292408"/>
    </source>
</evidence>
<evidence type="ECO:0000256" key="1">
    <source>
        <dbReference type="ARBA" id="ARBA00009865"/>
    </source>
</evidence>
<feature type="active site" description="Proton donor" evidence="4">
    <location>
        <position position="184"/>
    </location>
</feature>
<evidence type="ECO:0000256" key="4">
    <source>
        <dbReference type="PIRSR" id="PIRSR606710-1"/>
    </source>
</evidence>
<dbReference type="AlphaFoldDB" id="A0A4V6MD15"/>
<gene>
    <name evidence="8" type="ORF">EV140_0027</name>
</gene>
<proteinExistence type="inferred from homology"/>
<dbReference type="Gene3D" id="2.115.10.20">
    <property type="entry name" value="Glycosyl hydrolase domain, family 43"/>
    <property type="match status" value="1"/>
</dbReference>
<evidence type="ECO:0000259" key="7">
    <source>
        <dbReference type="Pfam" id="PF17851"/>
    </source>
</evidence>
<keyword evidence="2 6" id="KW-0378">Hydrolase</keyword>
<dbReference type="SUPFAM" id="SSF49899">
    <property type="entry name" value="Concanavalin A-like lectins/glucanases"/>
    <property type="match status" value="1"/>
</dbReference>
<dbReference type="Pfam" id="PF17851">
    <property type="entry name" value="GH43_C2"/>
    <property type="match status" value="1"/>
</dbReference>
<sequence>MPSVLPNPLIPGFNPDPSCVRVDDAYYLVTSSFEYLPGLPIYRSEDFSTWQHIGNVLDRVAQSGIADSVSGMGAWAPTIRYRDGTFYVIVAMGMSARGCVVFAADDPAGPWSDGVDIPAVDGIDPDLAWDEDGNAYVTYSAYRMRGDQPGRHDGIEQVRVDLATGQALEEPRSLWSGTGLQFPEAPHLYRRGEYWYLLIAEGGTERGHAASIARGPSIEGPFTSGPANPILRATGTSRPVQNTGHADLIEGPDGTDLIVALGVRPLGTGLSFSPLGRETFATTVEWVDGWPLVAPVDLAGRAEDFTEAFALGDPTDLADPGWLAVGRLPADVAAIEDGTLVLTGIGAGLDAARPIFIGRRQRHIDSETAILVRPCDGAGGLGLRYDERFHLTATARRGAEGHLVVTATAALPGIRQSTSHTVVGDDVELRLTTRRPHRLMPNDGAGGDLITLEATGADGATIVLAEWDGRFWSAETAASFTGRVVGPFAESGSVRFLDFAYRGNDAVAPAPSTRPIRETTHR</sequence>
<comment type="similarity">
    <text evidence="1 6">Belongs to the glycosyl hydrolase 43 family.</text>
</comment>
<reference evidence="8 9" key="1">
    <citation type="journal article" date="2015" name="Stand. Genomic Sci.">
        <title>Genomic Encyclopedia of Bacterial and Archaeal Type Strains, Phase III: the genomes of soil and plant-associated and newly described type strains.</title>
        <authorList>
            <person name="Whitman W.B."/>
            <person name="Woyke T."/>
            <person name="Klenk H.P."/>
            <person name="Zhou Y."/>
            <person name="Lilburn T.G."/>
            <person name="Beck B.J."/>
            <person name="De Vos P."/>
            <person name="Vandamme P."/>
            <person name="Eisen J.A."/>
            <person name="Garrity G."/>
            <person name="Hugenholtz P."/>
            <person name="Kyrpides N.C."/>
        </authorList>
    </citation>
    <scope>NUCLEOTIDE SEQUENCE [LARGE SCALE GENOMIC DNA]</scope>
    <source>
        <strain evidence="8 9">AC4r</strain>
    </source>
</reference>
<dbReference type="InterPro" id="IPR023296">
    <property type="entry name" value="Glyco_hydro_beta-prop_sf"/>
</dbReference>
<comment type="caution">
    <text evidence="8">The sequence shown here is derived from an EMBL/GenBank/DDBJ whole genome shotgun (WGS) entry which is preliminary data.</text>
</comment>
<dbReference type="SUPFAM" id="SSF75005">
    <property type="entry name" value="Arabinanase/levansucrase/invertase"/>
    <property type="match status" value="1"/>
</dbReference>
<keyword evidence="3 6" id="KW-0326">Glycosidase</keyword>
<feature type="active site" description="Proton acceptor" evidence="4">
    <location>
        <position position="16"/>
    </location>
</feature>
<dbReference type="EMBL" id="SGXT01000001">
    <property type="protein sequence ID" value="RZT66489.1"/>
    <property type="molecule type" value="Genomic_DNA"/>
</dbReference>
<feature type="site" description="Important for catalytic activity, responsible for pKa modulation of the active site Glu and correct orientation of both the proton donor and substrate" evidence="5">
    <location>
        <position position="124"/>
    </location>
</feature>
<dbReference type="OrthoDB" id="9801455at2"/>